<keyword evidence="3" id="KW-1185">Reference proteome</keyword>
<gene>
    <name evidence="2" type="ORF">NCTC13337_02617</name>
</gene>
<evidence type="ECO:0000256" key="1">
    <source>
        <dbReference type="SAM" id="Phobius"/>
    </source>
</evidence>
<name>A0A380N0I4_9GAMM</name>
<evidence type="ECO:0000313" key="2">
    <source>
        <dbReference type="EMBL" id="SUO97786.1"/>
    </source>
</evidence>
<proteinExistence type="predicted"/>
<evidence type="ECO:0000313" key="3">
    <source>
        <dbReference type="Proteomes" id="UP000254601"/>
    </source>
</evidence>
<dbReference type="EMBL" id="UHIC01000001">
    <property type="protein sequence ID" value="SUO97786.1"/>
    <property type="molecule type" value="Genomic_DNA"/>
</dbReference>
<keyword evidence="1" id="KW-0812">Transmembrane</keyword>
<reference evidence="2 3" key="1">
    <citation type="submission" date="2018-06" db="EMBL/GenBank/DDBJ databases">
        <authorList>
            <consortium name="Pathogen Informatics"/>
            <person name="Doyle S."/>
        </authorList>
    </citation>
    <scope>NUCLEOTIDE SEQUENCE [LARGE SCALE GENOMIC DNA]</scope>
    <source>
        <strain evidence="2 3">NCTC13337</strain>
    </source>
</reference>
<dbReference type="Proteomes" id="UP000254601">
    <property type="component" value="Unassembled WGS sequence"/>
</dbReference>
<dbReference type="AlphaFoldDB" id="A0A380N0I4"/>
<protein>
    <submittedName>
        <fullName evidence="2">Uncharacterized protein</fullName>
    </submittedName>
</protein>
<keyword evidence="1" id="KW-0472">Membrane</keyword>
<accession>A0A380N0I4</accession>
<keyword evidence="1" id="KW-1133">Transmembrane helix</keyword>
<sequence>MVKSIGEFFGLFVVFLSILVVEYSVTAMLVLSYLWF</sequence>
<organism evidence="2 3">
    <name type="scientific">Suttonella ornithocola</name>
    <dbReference type="NCBI Taxonomy" id="279832"/>
    <lineage>
        <taxon>Bacteria</taxon>
        <taxon>Pseudomonadati</taxon>
        <taxon>Pseudomonadota</taxon>
        <taxon>Gammaproteobacteria</taxon>
        <taxon>Cardiobacteriales</taxon>
        <taxon>Cardiobacteriaceae</taxon>
        <taxon>Suttonella</taxon>
    </lineage>
</organism>
<feature type="transmembrane region" description="Helical" evidence="1">
    <location>
        <begin position="12"/>
        <end position="35"/>
    </location>
</feature>